<evidence type="ECO:0000313" key="2">
    <source>
        <dbReference type="Proteomes" id="UP001470230"/>
    </source>
</evidence>
<accession>A0ABR2JQ07</accession>
<evidence type="ECO:0000313" key="1">
    <source>
        <dbReference type="EMBL" id="KAK8880846.1"/>
    </source>
</evidence>
<dbReference type="SUPFAM" id="SSF48403">
    <property type="entry name" value="Ankyrin repeat"/>
    <property type="match status" value="1"/>
</dbReference>
<dbReference type="InterPro" id="IPR036770">
    <property type="entry name" value="Ankyrin_rpt-contain_sf"/>
</dbReference>
<reference evidence="1 2" key="1">
    <citation type="submission" date="2024-04" db="EMBL/GenBank/DDBJ databases">
        <title>Tritrichomonas musculus Genome.</title>
        <authorList>
            <person name="Alves-Ferreira E."/>
            <person name="Grigg M."/>
            <person name="Lorenzi H."/>
            <person name="Galac M."/>
        </authorList>
    </citation>
    <scope>NUCLEOTIDE SEQUENCE [LARGE SCALE GENOMIC DNA]</scope>
    <source>
        <strain evidence="1 2">EAF2021</strain>
    </source>
</reference>
<name>A0ABR2JQ07_9EUKA</name>
<protein>
    <recommendedName>
        <fullName evidence="3">DUF3447 domain-containing protein</fullName>
    </recommendedName>
</protein>
<dbReference type="EMBL" id="JAPFFF010000010">
    <property type="protein sequence ID" value="KAK8880846.1"/>
    <property type="molecule type" value="Genomic_DNA"/>
</dbReference>
<evidence type="ECO:0008006" key="3">
    <source>
        <dbReference type="Google" id="ProtNLM"/>
    </source>
</evidence>
<dbReference type="Proteomes" id="UP001470230">
    <property type="component" value="Unassembled WGS sequence"/>
</dbReference>
<dbReference type="PANTHER" id="PTHR24159:SF5">
    <property type="entry name" value="ANK_REP_REGION DOMAIN-CONTAINING PROTEIN"/>
    <property type="match status" value="1"/>
</dbReference>
<keyword evidence="2" id="KW-1185">Reference proteome</keyword>
<gene>
    <name evidence="1" type="ORF">M9Y10_003541</name>
</gene>
<comment type="caution">
    <text evidence="1">The sequence shown here is derived from an EMBL/GenBank/DDBJ whole genome shotgun (WGS) entry which is preliminary data.</text>
</comment>
<dbReference type="PANTHER" id="PTHR24159">
    <property type="match status" value="1"/>
</dbReference>
<sequence length="386" mass="46199">MIKYLTNKSESGHLFQDLTNQINVLQYQKDKSEFKLILTLINKVSKNIHRFPLFLDKIKQFLSFYEKCINQTFSNQEIYNIYKNNKRILLLLIEMRILTIDQIITKLMLKKIYDLDGFYSRVKGSYGEIDSSKFEYFHEKLSSYLSFLSYFYPEIKQFLTKYELTKIEKEMKKQNESIMNDFDKNRKIGENESYICQLIRQDLIEEFVSYVNRYNISVSTQILPSIFETNRFLCIRKPTLIEYAAFYGSIQIFKYLRLNHAELLPSLWLYAIHGKNPEIIHLLEQDQILPEDKSYLECFEESIKCHHNDIADYIYDNLINQDAANNEDDYKKNKIAFGFRYHNYKYFKKNVSNSQFILYYASTNDYLTIVKILIYSGKVDINKSII</sequence>
<proteinExistence type="predicted"/>
<organism evidence="1 2">
    <name type="scientific">Tritrichomonas musculus</name>
    <dbReference type="NCBI Taxonomy" id="1915356"/>
    <lineage>
        <taxon>Eukaryota</taxon>
        <taxon>Metamonada</taxon>
        <taxon>Parabasalia</taxon>
        <taxon>Tritrichomonadida</taxon>
        <taxon>Tritrichomonadidae</taxon>
        <taxon>Tritrichomonas</taxon>
    </lineage>
</organism>